<dbReference type="Pfam" id="PF05678">
    <property type="entry name" value="VQ"/>
    <property type="match status" value="1"/>
</dbReference>
<feature type="domain" description="VQ" evidence="1">
    <location>
        <begin position="58"/>
        <end position="84"/>
    </location>
</feature>
<dbReference type="InterPro" id="IPR039609">
    <property type="entry name" value="VQ_15/22"/>
</dbReference>
<evidence type="ECO:0000259" key="1">
    <source>
        <dbReference type="Pfam" id="PF05678"/>
    </source>
</evidence>
<dbReference type="PANTHER" id="PTHR33179:SF29">
    <property type="entry name" value="OS06G0666400 PROTEIN"/>
    <property type="match status" value="1"/>
</dbReference>
<organism evidence="2 3">
    <name type="scientific">Cajanus cajan</name>
    <name type="common">Pigeon pea</name>
    <name type="synonym">Cajanus indicus</name>
    <dbReference type="NCBI Taxonomy" id="3821"/>
    <lineage>
        <taxon>Eukaryota</taxon>
        <taxon>Viridiplantae</taxon>
        <taxon>Streptophyta</taxon>
        <taxon>Embryophyta</taxon>
        <taxon>Tracheophyta</taxon>
        <taxon>Spermatophyta</taxon>
        <taxon>Magnoliopsida</taxon>
        <taxon>eudicotyledons</taxon>
        <taxon>Gunneridae</taxon>
        <taxon>Pentapetalae</taxon>
        <taxon>rosids</taxon>
        <taxon>fabids</taxon>
        <taxon>Fabales</taxon>
        <taxon>Fabaceae</taxon>
        <taxon>Papilionoideae</taxon>
        <taxon>50 kb inversion clade</taxon>
        <taxon>NPAAA clade</taxon>
        <taxon>indigoferoid/millettioid clade</taxon>
        <taxon>Phaseoleae</taxon>
        <taxon>Cajanus</taxon>
    </lineage>
</organism>
<dbReference type="OMA" id="NDHWLHF"/>
<reference evidence="2" key="1">
    <citation type="journal article" date="2012" name="Nat. Biotechnol.">
        <title>Draft genome sequence of pigeonpea (Cajanus cajan), an orphan legume crop of resource-poor farmers.</title>
        <authorList>
            <person name="Varshney R.K."/>
            <person name="Chen W."/>
            <person name="Li Y."/>
            <person name="Bharti A.K."/>
            <person name="Saxena R.K."/>
            <person name="Schlueter J.A."/>
            <person name="Donoghue M.T."/>
            <person name="Azam S."/>
            <person name="Fan G."/>
            <person name="Whaley A.M."/>
            <person name="Farmer A.D."/>
            <person name="Sheridan J."/>
            <person name="Iwata A."/>
            <person name="Tuteja R."/>
            <person name="Penmetsa R.V."/>
            <person name="Wu W."/>
            <person name="Upadhyaya H.D."/>
            <person name="Yang S.P."/>
            <person name="Shah T."/>
            <person name="Saxena K.B."/>
            <person name="Michael T."/>
            <person name="McCombie W.R."/>
            <person name="Yang B."/>
            <person name="Zhang G."/>
            <person name="Yang H."/>
            <person name="Wang J."/>
            <person name="Spillane C."/>
            <person name="Cook D.R."/>
            <person name="May G.D."/>
            <person name="Xu X."/>
            <person name="Jackson S.A."/>
        </authorList>
    </citation>
    <scope>NUCLEOTIDE SEQUENCE [LARGE SCALE GENOMIC DNA]</scope>
</reference>
<dbReference type="EMBL" id="KQ483508">
    <property type="protein sequence ID" value="KYP48103.1"/>
    <property type="molecule type" value="Genomic_DNA"/>
</dbReference>
<dbReference type="InterPro" id="IPR008889">
    <property type="entry name" value="VQ"/>
</dbReference>
<dbReference type="AlphaFoldDB" id="A0A151RZV8"/>
<dbReference type="OrthoDB" id="1726347at2759"/>
<dbReference type="Gramene" id="C.cajan_27141.t">
    <property type="protein sequence ID" value="C.cajan_27141.t.cds1"/>
    <property type="gene ID" value="C.cajan_27141"/>
</dbReference>
<keyword evidence="3" id="KW-1185">Reference proteome</keyword>
<protein>
    <recommendedName>
        <fullName evidence="1">VQ domain-containing protein</fullName>
    </recommendedName>
</protein>
<evidence type="ECO:0000313" key="3">
    <source>
        <dbReference type="Proteomes" id="UP000075243"/>
    </source>
</evidence>
<dbReference type="Proteomes" id="UP000075243">
    <property type="component" value="Unassembled WGS sequence"/>
</dbReference>
<sequence length="150" mass="16206">MSGPISNDWFNFYQQGFPAPSSVSEATAVTTTAVPAQLSPEGRVSKPMRRRSRASRRTPTTLLNTDTTNFRAMVQQFTGAPSAPGLFGPRAVPVNPNGLMLAPSQHLYQPQHYTCTEGGEKGFVERGTVTAPNDVTFMEHGGSFFPTTTP</sequence>
<gene>
    <name evidence="2" type="ORF">KK1_030186</name>
</gene>
<accession>A0A151RZV8</accession>
<evidence type="ECO:0000313" key="2">
    <source>
        <dbReference type="EMBL" id="KYP48103.1"/>
    </source>
</evidence>
<name>A0A151RZV8_CAJCA</name>
<proteinExistence type="predicted"/>
<dbReference type="PANTHER" id="PTHR33179">
    <property type="entry name" value="VQ MOTIF-CONTAINING PROTEIN"/>
    <property type="match status" value="1"/>
</dbReference>
<dbReference type="STRING" id="3821.A0A151RZV8"/>